<dbReference type="InterPro" id="IPR036388">
    <property type="entry name" value="WH-like_DNA-bd_sf"/>
</dbReference>
<organism evidence="1 2">
    <name type="scientific">Candidatus Vogelbacteria bacterium CG10_big_fil_rev_8_21_14_0_10_45_14</name>
    <dbReference type="NCBI Taxonomy" id="1975042"/>
    <lineage>
        <taxon>Bacteria</taxon>
        <taxon>Candidatus Vogeliibacteriota</taxon>
    </lineage>
</organism>
<dbReference type="Gene3D" id="1.10.10.10">
    <property type="entry name" value="Winged helix-like DNA-binding domain superfamily/Winged helix DNA-binding domain"/>
    <property type="match status" value="1"/>
</dbReference>
<name>A0A2H0RL85_9BACT</name>
<evidence type="ECO:0000313" key="1">
    <source>
        <dbReference type="EMBL" id="PIR46774.1"/>
    </source>
</evidence>
<evidence type="ECO:0000313" key="2">
    <source>
        <dbReference type="Proteomes" id="UP000230833"/>
    </source>
</evidence>
<reference evidence="1 2" key="1">
    <citation type="submission" date="2017-09" db="EMBL/GenBank/DDBJ databases">
        <title>Depth-based differentiation of microbial function through sediment-hosted aquifers and enrichment of novel symbionts in the deep terrestrial subsurface.</title>
        <authorList>
            <person name="Probst A.J."/>
            <person name="Ladd B."/>
            <person name="Jarett J.K."/>
            <person name="Geller-Mcgrath D.E."/>
            <person name="Sieber C.M."/>
            <person name="Emerson J.B."/>
            <person name="Anantharaman K."/>
            <person name="Thomas B.C."/>
            <person name="Malmstrom R."/>
            <person name="Stieglmeier M."/>
            <person name="Klingl A."/>
            <person name="Woyke T."/>
            <person name="Ryan C.M."/>
            <person name="Banfield J.F."/>
        </authorList>
    </citation>
    <scope>NUCLEOTIDE SEQUENCE [LARGE SCALE GENOMIC DNA]</scope>
    <source>
        <strain evidence="1">CG10_big_fil_rev_8_21_14_0_10_45_14</strain>
    </source>
</reference>
<gene>
    <name evidence="1" type="ORF">COV07_02220</name>
</gene>
<proteinExistence type="predicted"/>
<comment type="caution">
    <text evidence="1">The sequence shown here is derived from an EMBL/GenBank/DDBJ whole genome shotgun (WGS) entry which is preliminary data.</text>
</comment>
<dbReference type="AlphaFoldDB" id="A0A2H0RL85"/>
<dbReference type="EMBL" id="PCYL01000028">
    <property type="protein sequence ID" value="PIR46774.1"/>
    <property type="molecule type" value="Genomic_DNA"/>
</dbReference>
<dbReference type="Proteomes" id="UP000230833">
    <property type="component" value="Unassembled WGS sequence"/>
</dbReference>
<protein>
    <recommendedName>
        <fullName evidence="3">Transposase IS30-like HTH domain-containing protein</fullName>
    </recommendedName>
</protein>
<evidence type="ECO:0008006" key="3">
    <source>
        <dbReference type="Google" id="ProtNLM"/>
    </source>
</evidence>
<accession>A0A2H0RL85</accession>
<sequence>MKIKEKNKAIELRSKGMSLGEISRKLMVSKASVSVWVRNVKLTKEQRNGLSARGRSIESIEKRRINRLANETKKREAIMIEAGRAVKKMVLLGFVWN</sequence>